<reference evidence="2 3" key="1">
    <citation type="submission" date="2024-04" db="EMBL/GenBank/DDBJ databases">
        <authorList>
            <person name="Fracassetti M."/>
        </authorList>
    </citation>
    <scope>NUCLEOTIDE SEQUENCE [LARGE SCALE GENOMIC DNA]</scope>
</reference>
<dbReference type="AlphaFoldDB" id="A0AAV2E8A9"/>
<protein>
    <submittedName>
        <fullName evidence="2">Uncharacterized protein</fullName>
    </submittedName>
</protein>
<sequence length="131" mass="14467">MTSSNKDQDLQLEERFLGILEELVQDVEQVRATTTTMGARIEASIGGCTRKEPGKGLLTEGSTTLLAQAEIEHELAPRQVTKASEKQLKAAMTINGDTSTVAAPKEEIAPKKKKTRRGRHSYRCQNMTRPE</sequence>
<dbReference type="EMBL" id="OZ034817">
    <property type="protein sequence ID" value="CAL1382059.1"/>
    <property type="molecule type" value="Genomic_DNA"/>
</dbReference>
<proteinExistence type="predicted"/>
<feature type="compositionally biased region" description="Basic residues" evidence="1">
    <location>
        <begin position="111"/>
        <end position="122"/>
    </location>
</feature>
<evidence type="ECO:0000256" key="1">
    <source>
        <dbReference type="SAM" id="MobiDB-lite"/>
    </source>
</evidence>
<evidence type="ECO:0000313" key="3">
    <source>
        <dbReference type="Proteomes" id="UP001497516"/>
    </source>
</evidence>
<accession>A0AAV2E8A9</accession>
<evidence type="ECO:0000313" key="2">
    <source>
        <dbReference type="EMBL" id="CAL1382059.1"/>
    </source>
</evidence>
<gene>
    <name evidence="2" type="ORF">LTRI10_LOCUS23403</name>
</gene>
<keyword evidence="3" id="KW-1185">Reference proteome</keyword>
<name>A0AAV2E8A9_9ROSI</name>
<feature type="region of interest" description="Disordered" evidence="1">
    <location>
        <begin position="95"/>
        <end position="131"/>
    </location>
</feature>
<organism evidence="2 3">
    <name type="scientific">Linum trigynum</name>
    <dbReference type="NCBI Taxonomy" id="586398"/>
    <lineage>
        <taxon>Eukaryota</taxon>
        <taxon>Viridiplantae</taxon>
        <taxon>Streptophyta</taxon>
        <taxon>Embryophyta</taxon>
        <taxon>Tracheophyta</taxon>
        <taxon>Spermatophyta</taxon>
        <taxon>Magnoliopsida</taxon>
        <taxon>eudicotyledons</taxon>
        <taxon>Gunneridae</taxon>
        <taxon>Pentapetalae</taxon>
        <taxon>rosids</taxon>
        <taxon>fabids</taxon>
        <taxon>Malpighiales</taxon>
        <taxon>Linaceae</taxon>
        <taxon>Linum</taxon>
    </lineage>
</organism>
<dbReference type="Proteomes" id="UP001497516">
    <property type="component" value="Chromosome 4"/>
</dbReference>